<dbReference type="InterPro" id="IPR006076">
    <property type="entry name" value="FAD-dep_OxRdtase"/>
</dbReference>
<reference evidence="4" key="1">
    <citation type="journal article" date="2019" name="Int. J. Syst. Evol. Microbiol.">
        <title>The Global Catalogue of Microorganisms (GCM) 10K type strain sequencing project: providing services to taxonomists for standard genome sequencing and annotation.</title>
        <authorList>
            <consortium name="The Broad Institute Genomics Platform"/>
            <consortium name="The Broad Institute Genome Sequencing Center for Infectious Disease"/>
            <person name="Wu L."/>
            <person name="Ma J."/>
        </authorList>
    </citation>
    <scope>NUCLEOTIDE SEQUENCE [LARGE SCALE GENOMIC DNA]</scope>
    <source>
        <strain evidence="4">KCTC 52274</strain>
    </source>
</reference>
<comment type="caution">
    <text evidence="3">The sequence shown here is derived from an EMBL/GenBank/DDBJ whole genome shotgun (WGS) entry which is preliminary data.</text>
</comment>
<dbReference type="PANTHER" id="PTHR13847">
    <property type="entry name" value="SARCOSINE DEHYDROGENASE-RELATED"/>
    <property type="match status" value="1"/>
</dbReference>
<proteinExistence type="predicted"/>
<evidence type="ECO:0000313" key="4">
    <source>
        <dbReference type="Proteomes" id="UP001597319"/>
    </source>
</evidence>
<evidence type="ECO:0000259" key="2">
    <source>
        <dbReference type="Pfam" id="PF01266"/>
    </source>
</evidence>
<evidence type="ECO:0000256" key="1">
    <source>
        <dbReference type="ARBA" id="ARBA00023002"/>
    </source>
</evidence>
<dbReference type="Gene3D" id="3.30.9.10">
    <property type="entry name" value="D-Amino Acid Oxidase, subunit A, domain 2"/>
    <property type="match status" value="1"/>
</dbReference>
<keyword evidence="1 3" id="KW-0560">Oxidoreductase</keyword>
<protein>
    <submittedName>
        <fullName evidence="3">NAD(P)/FAD-dependent oxidoreductase</fullName>
        <ecNumber evidence="3">1.-.-.-</ecNumber>
    </submittedName>
</protein>
<evidence type="ECO:0000313" key="3">
    <source>
        <dbReference type="EMBL" id="MFD2563005.1"/>
    </source>
</evidence>
<gene>
    <name evidence="3" type="ORF">ACFSR1_10040</name>
</gene>
<dbReference type="InterPro" id="IPR036188">
    <property type="entry name" value="FAD/NAD-bd_sf"/>
</dbReference>
<dbReference type="EMBL" id="JBHULE010000019">
    <property type="protein sequence ID" value="MFD2563005.1"/>
    <property type="molecule type" value="Genomic_DNA"/>
</dbReference>
<dbReference type="PANTHER" id="PTHR13847:SF289">
    <property type="entry name" value="GLYCINE OXIDASE"/>
    <property type="match status" value="1"/>
</dbReference>
<dbReference type="Pfam" id="PF01266">
    <property type="entry name" value="DAO"/>
    <property type="match status" value="1"/>
</dbReference>
<dbReference type="Proteomes" id="UP001597319">
    <property type="component" value="Unassembled WGS sequence"/>
</dbReference>
<accession>A0ABW5LEL2</accession>
<dbReference type="RefSeq" id="WP_378292074.1">
    <property type="nucleotide sequence ID" value="NZ_JBHULE010000019.1"/>
</dbReference>
<sequence>MIDYIVVGFGLAGLAFVDKLENNNKSYTVYENYSEKSSRVAGGLYNPVILKRFTAAWLASEQLQLALSVYKGIEDKLGESIISELAVLRRFNSVEEQNLWFEACDKPILDRFLSSELVRNENDALDISFHYGKVKHTGRINVKRMLSLYLQNVEKKKKLMKESFQYDQLVITEDFIEYKGIKARNIVFSEGYGVRNNPFFNYLPLIGNKGEYITIKSKRLKLEEAVKSSIFIIPLGDDLYKVGATYNNQDKTPNTTKSAKEELQSKLERFLKVDYEVVDQEAGIRPTTRDRRPLIGTHPEHKNMHIINGLGSRGILIGPYVAEKLYDHIEKEKLLDKEIDIKRFEKL</sequence>
<dbReference type="Gene3D" id="3.50.50.60">
    <property type="entry name" value="FAD/NAD(P)-binding domain"/>
    <property type="match status" value="1"/>
</dbReference>
<organism evidence="3 4">
    <name type="scientific">Aquimarina rubra</name>
    <dbReference type="NCBI Taxonomy" id="1920033"/>
    <lineage>
        <taxon>Bacteria</taxon>
        <taxon>Pseudomonadati</taxon>
        <taxon>Bacteroidota</taxon>
        <taxon>Flavobacteriia</taxon>
        <taxon>Flavobacteriales</taxon>
        <taxon>Flavobacteriaceae</taxon>
        <taxon>Aquimarina</taxon>
    </lineage>
</organism>
<keyword evidence="4" id="KW-1185">Reference proteome</keyword>
<dbReference type="SUPFAM" id="SSF51971">
    <property type="entry name" value="Nucleotide-binding domain"/>
    <property type="match status" value="1"/>
</dbReference>
<dbReference type="GO" id="GO:0016491">
    <property type="term" value="F:oxidoreductase activity"/>
    <property type="evidence" value="ECO:0007669"/>
    <property type="project" value="UniProtKB-KW"/>
</dbReference>
<feature type="domain" description="FAD dependent oxidoreductase" evidence="2">
    <location>
        <begin position="3"/>
        <end position="325"/>
    </location>
</feature>
<name>A0ABW5LEL2_9FLAO</name>
<dbReference type="EC" id="1.-.-.-" evidence="3"/>